<dbReference type="Proteomes" id="UP001516400">
    <property type="component" value="Unassembled WGS sequence"/>
</dbReference>
<evidence type="ECO:0000256" key="2">
    <source>
        <dbReference type="SAM" id="SignalP"/>
    </source>
</evidence>
<evidence type="ECO:0000313" key="4">
    <source>
        <dbReference type="EMBL" id="KAL3270962.1"/>
    </source>
</evidence>
<dbReference type="AlphaFoldDB" id="A0ABD2MXC3"/>
<sequence>MLCMAIGCIGSGIAALIQWLSCCNSVRNYKEDGFRFSSPLKRMSSTMEKGKQQIPPPTETSSNSQPPTQPLKKPDEPEEMYIPDNDDIEEEMSAQMTQSYSEISFKSGASPGDEDDSYPPSVGSLPLVEQMLQRPATLSYDRNFPLTKPMPPLNLDGTVHREGNMTHFVTDNLEYKIKLSSPVSKKGDTPSSGSKSGTPLSIYRTSTIPQVGLLDLGLLQDLEYEAQRMATSIDSLTENLCEILQSISSLTAQNVDVYKDAVTKMSEAMDSNIKSMYTMMAKTEEVTVAMKSVQGYAQRIKDIRRLVDLFESYL</sequence>
<evidence type="ECO:0000313" key="5">
    <source>
        <dbReference type="Proteomes" id="UP001516400"/>
    </source>
</evidence>
<name>A0ABD2MXC3_9CUCU</name>
<feature type="domain" description="BLOC-1-related complex subunit 6 C-terminal helix" evidence="3">
    <location>
        <begin position="214"/>
        <end position="311"/>
    </location>
</feature>
<gene>
    <name evidence="4" type="ORF">HHI36_021465</name>
</gene>
<protein>
    <recommendedName>
        <fullName evidence="3">BLOC-1-related complex subunit 6 C-terminal helix domain-containing protein</fullName>
    </recommendedName>
</protein>
<dbReference type="PANTHER" id="PTHR13440:SF7">
    <property type="entry name" value="BLOC-1 RELATED COMPLEX SUBUNIT 6"/>
    <property type="match status" value="1"/>
</dbReference>
<accession>A0ABD2MXC3</accession>
<comment type="caution">
    <text evidence="4">The sequence shown here is derived from an EMBL/GenBank/DDBJ whole genome shotgun (WGS) entry which is preliminary data.</text>
</comment>
<dbReference type="Pfam" id="PF10157">
    <property type="entry name" value="BORCS6"/>
    <property type="match status" value="1"/>
</dbReference>
<proteinExistence type="predicted"/>
<dbReference type="EMBL" id="JABFTP020000042">
    <property type="protein sequence ID" value="KAL3270962.1"/>
    <property type="molecule type" value="Genomic_DNA"/>
</dbReference>
<feature type="region of interest" description="Disordered" evidence="1">
    <location>
        <begin position="40"/>
        <end position="82"/>
    </location>
</feature>
<evidence type="ECO:0000256" key="1">
    <source>
        <dbReference type="SAM" id="MobiDB-lite"/>
    </source>
</evidence>
<dbReference type="InterPro" id="IPR019314">
    <property type="entry name" value="BORCS6"/>
</dbReference>
<evidence type="ECO:0000259" key="3">
    <source>
        <dbReference type="Pfam" id="PF10157"/>
    </source>
</evidence>
<keyword evidence="5" id="KW-1185">Reference proteome</keyword>
<feature type="region of interest" description="Disordered" evidence="1">
    <location>
        <begin position="181"/>
        <end position="201"/>
    </location>
</feature>
<dbReference type="PANTHER" id="PTHR13440">
    <property type="entry name" value="BLOC-1 RELATED COMPLEX SUBUNIT 6"/>
    <property type="match status" value="1"/>
</dbReference>
<reference evidence="4 5" key="1">
    <citation type="journal article" date="2021" name="BMC Biol.">
        <title>Horizontally acquired antibacterial genes associated with adaptive radiation of ladybird beetles.</title>
        <authorList>
            <person name="Li H.S."/>
            <person name="Tang X.F."/>
            <person name="Huang Y.H."/>
            <person name="Xu Z.Y."/>
            <person name="Chen M.L."/>
            <person name="Du X.Y."/>
            <person name="Qiu B.Y."/>
            <person name="Chen P.T."/>
            <person name="Zhang W."/>
            <person name="Slipinski A."/>
            <person name="Escalona H.E."/>
            <person name="Waterhouse R.M."/>
            <person name="Zwick A."/>
            <person name="Pang H."/>
        </authorList>
    </citation>
    <scope>NUCLEOTIDE SEQUENCE [LARGE SCALE GENOMIC DNA]</scope>
    <source>
        <strain evidence="4">SYSU2018</strain>
    </source>
</reference>
<feature type="signal peptide" evidence="2">
    <location>
        <begin position="1"/>
        <end position="25"/>
    </location>
</feature>
<feature type="chain" id="PRO_5044892841" description="BLOC-1-related complex subunit 6 C-terminal helix domain-containing protein" evidence="2">
    <location>
        <begin position="26"/>
        <end position="314"/>
    </location>
</feature>
<dbReference type="InterPro" id="IPR046465">
    <property type="entry name" value="BORCS6_C"/>
</dbReference>
<feature type="compositionally biased region" description="Polar residues" evidence="1">
    <location>
        <begin position="189"/>
        <end position="201"/>
    </location>
</feature>
<feature type="region of interest" description="Disordered" evidence="1">
    <location>
        <begin position="104"/>
        <end position="124"/>
    </location>
</feature>
<keyword evidence="2" id="KW-0732">Signal</keyword>
<organism evidence="4 5">
    <name type="scientific">Cryptolaemus montrouzieri</name>
    <dbReference type="NCBI Taxonomy" id="559131"/>
    <lineage>
        <taxon>Eukaryota</taxon>
        <taxon>Metazoa</taxon>
        <taxon>Ecdysozoa</taxon>
        <taxon>Arthropoda</taxon>
        <taxon>Hexapoda</taxon>
        <taxon>Insecta</taxon>
        <taxon>Pterygota</taxon>
        <taxon>Neoptera</taxon>
        <taxon>Endopterygota</taxon>
        <taxon>Coleoptera</taxon>
        <taxon>Polyphaga</taxon>
        <taxon>Cucujiformia</taxon>
        <taxon>Coccinelloidea</taxon>
        <taxon>Coccinellidae</taxon>
        <taxon>Scymninae</taxon>
        <taxon>Scymnini</taxon>
        <taxon>Cryptolaemus</taxon>
    </lineage>
</organism>